<dbReference type="Proteomes" id="UP000736672">
    <property type="component" value="Unassembled WGS sequence"/>
</dbReference>
<dbReference type="PANTHER" id="PTHR11266">
    <property type="entry name" value="PEROXISOMAL MEMBRANE PROTEIN 2, PXMP2 MPV17"/>
    <property type="match status" value="1"/>
</dbReference>
<feature type="region of interest" description="Disordered" evidence="7">
    <location>
        <begin position="711"/>
        <end position="731"/>
    </location>
</feature>
<keyword evidence="9" id="KW-1185">Reference proteome</keyword>
<comment type="similarity">
    <text evidence="2">Belongs to the peroxisomal membrane protein PXMP2/4 family.</text>
</comment>
<name>A0A9P9H448_FUSSL</name>
<sequence length="947" mass="105630">MEDLNLPIAVRRPRRSSIKPEPMADVPSSPRTSAKTPRRSSKRRVRFSDPGLSASSGLTPMVGRVSVSTPKRRRHSSAPVQSTPSRLEPKSPGLPQSGEVTFLSLRQVLDGRVQRRIRRNGLSEEMNTIQQEKRRRAKESKAEIEKLKNELKARDREIYELQNATIVLDTDRIWDLEKQIQDLQSELKKRSSNANQNRGYNWTLAARDQFPGDCMDMALDDEDFGEETMAQFVCSTPQRARDSARDSFMTPPATSPTIPGSPLFPTVPALNTNIGVQAGVQVALPDPNQERLEGEISTLQLEIAKLTETLDSYKALSGRLSERLSEFRPSTEEDSTSPAIEGLEAQIEMMLQTMSDRAFALTQLTSSITKLGFSGDDASDMMTSLASGFRAARLELEYLTPGEITLPLSSHGAEVLDLLLTRLREMAKKAKEDEDAIDEYHEIESSLRKQLDARVTVMDGLKAEMGKAEKLMSDKIARIRELEVANQRLKGAVDGYIRDISELEDLVQRMEREAHDAEDEHNVQIEVKRKVLTKKEDNIAELEAKLTDALQRSADLQKQMVELQESKMKDISELNRRHGAALAAGDANVMKYRGEIDKVNEALRTAHATICSLRVENGTLKTQMEQDREKASAVIDSMKEELQRVVQMSQEFLKTPSKTQTESTQGSASSSRTISQVRSHSSHAISHRFHILHLCPCRHFVSGRFPRIQRRLQSSPSKPPSGAKSEESIPVPSTVAPLPLWQRLGPLTAAARGYARSQTKRPLTTQVITAVVIYIAADLSAQYVSGNEYDGARTARNAVIGATAAIPNYKWFIFLSHNFNYSSRILSIATKVAVSQVCFTPIFNTFFFGSQAILSGENLEGTVERVKDTVPTSIVNSCKLWPVVTAFSFTFLPLDYRPLFHGVVAVGWQTYLSFLNRQAELKEALRHEAVGHVDEKQEVAYAVPQAA</sequence>
<evidence type="ECO:0000256" key="4">
    <source>
        <dbReference type="ARBA" id="ARBA00022989"/>
    </source>
</evidence>
<dbReference type="PANTHER" id="PTHR11266:SF113">
    <property type="entry name" value="MEMBRANE PROTEIN, MPV17_PMP22 FAMILY, PUTATIVE (AFU_ORTHOLOGUE AFUA_1G13840)-RELATED"/>
    <property type="match status" value="1"/>
</dbReference>
<dbReference type="InterPro" id="IPR007248">
    <property type="entry name" value="Mpv17_PMP22"/>
</dbReference>
<comment type="caution">
    <text evidence="8">The sequence shown here is derived from an EMBL/GenBank/DDBJ whole genome shotgun (WGS) entry which is preliminary data.</text>
</comment>
<feature type="region of interest" description="Disordered" evidence="7">
    <location>
        <begin position="652"/>
        <end position="679"/>
    </location>
</feature>
<proteinExistence type="inferred from homology"/>
<comment type="subcellular location">
    <subcellularLocation>
        <location evidence="1">Membrane</location>
        <topology evidence="1">Multi-pass membrane protein</topology>
    </subcellularLocation>
</comment>
<accession>A0A9P9H448</accession>
<feature type="coiled-coil region" evidence="6">
    <location>
        <begin position="486"/>
        <end position="566"/>
    </location>
</feature>
<protein>
    <submittedName>
        <fullName evidence="8">Uncharacterized protein</fullName>
    </submittedName>
</protein>
<keyword evidence="4" id="KW-1133">Transmembrane helix</keyword>
<evidence type="ECO:0000256" key="2">
    <source>
        <dbReference type="ARBA" id="ARBA00006824"/>
    </source>
</evidence>
<feature type="compositionally biased region" description="Low complexity" evidence="7">
    <location>
        <begin position="714"/>
        <end position="723"/>
    </location>
</feature>
<evidence type="ECO:0000256" key="1">
    <source>
        <dbReference type="ARBA" id="ARBA00004141"/>
    </source>
</evidence>
<evidence type="ECO:0000256" key="3">
    <source>
        <dbReference type="ARBA" id="ARBA00022692"/>
    </source>
</evidence>
<feature type="region of interest" description="Disordered" evidence="7">
    <location>
        <begin position="1"/>
        <end position="98"/>
    </location>
</feature>
<feature type="coiled-coil region" evidence="6">
    <location>
        <begin position="289"/>
        <end position="316"/>
    </location>
</feature>
<gene>
    <name evidence="8" type="ORF">B0J15DRAFT_400213</name>
</gene>
<evidence type="ECO:0000256" key="7">
    <source>
        <dbReference type="SAM" id="MobiDB-lite"/>
    </source>
</evidence>
<evidence type="ECO:0000313" key="9">
    <source>
        <dbReference type="Proteomes" id="UP000736672"/>
    </source>
</evidence>
<dbReference type="Pfam" id="PF04117">
    <property type="entry name" value="Mpv17_PMP22"/>
    <property type="match status" value="1"/>
</dbReference>
<dbReference type="OrthoDB" id="3532430at2759"/>
<evidence type="ECO:0000256" key="6">
    <source>
        <dbReference type="SAM" id="Coils"/>
    </source>
</evidence>
<dbReference type="EMBL" id="JAGTJS010000013">
    <property type="protein sequence ID" value="KAH7249502.1"/>
    <property type="molecule type" value="Genomic_DNA"/>
</dbReference>
<keyword evidence="3" id="KW-0812">Transmembrane</keyword>
<keyword evidence="5" id="KW-0472">Membrane</keyword>
<feature type="coiled-coil region" evidence="6">
    <location>
        <begin position="130"/>
        <end position="193"/>
    </location>
</feature>
<evidence type="ECO:0000313" key="8">
    <source>
        <dbReference type="EMBL" id="KAH7249502.1"/>
    </source>
</evidence>
<organism evidence="8 9">
    <name type="scientific">Fusarium solani</name>
    <name type="common">Filamentous fungus</name>
    <dbReference type="NCBI Taxonomy" id="169388"/>
    <lineage>
        <taxon>Eukaryota</taxon>
        <taxon>Fungi</taxon>
        <taxon>Dikarya</taxon>
        <taxon>Ascomycota</taxon>
        <taxon>Pezizomycotina</taxon>
        <taxon>Sordariomycetes</taxon>
        <taxon>Hypocreomycetidae</taxon>
        <taxon>Hypocreales</taxon>
        <taxon>Nectriaceae</taxon>
        <taxon>Fusarium</taxon>
        <taxon>Fusarium solani species complex</taxon>
    </lineage>
</organism>
<reference evidence="8" key="1">
    <citation type="journal article" date="2021" name="Nat. Commun.">
        <title>Genetic determinants of endophytism in the Arabidopsis root mycobiome.</title>
        <authorList>
            <person name="Mesny F."/>
            <person name="Miyauchi S."/>
            <person name="Thiergart T."/>
            <person name="Pickel B."/>
            <person name="Atanasova L."/>
            <person name="Karlsson M."/>
            <person name="Huettel B."/>
            <person name="Barry K.W."/>
            <person name="Haridas S."/>
            <person name="Chen C."/>
            <person name="Bauer D."/>
            <person name="Andreopoulos W."/>
            <person name="Pangilinan J."/>
            <person name="LaButti K."/>
            <person name="Riley R."/>
            <person name="Lipzen A."/>
            <person name="Clum A."/>
            <person name="Drula E."/>
            <person name="Henrissat B."/>
            <person name="Kohler A."/>
            <person name="Grigoriev I.V."/>
            <person name="Martin F.M."/>
            <person name="Hacquard S."/>
        </authorList>
    </citation>
    <scope>NUCLEOTIDE SEQUENCE</scope>
    <source>
        <strain evidence="8">FSSC 5 MPI-SDFR-AT-0091</strain>
    </source>
</reference>
<dbReference type="GO" id="GO:0016020">
    <property type="term" value="C:membrane"/>
    <property type="evidence" value="ECO:0007669"/>
    <property type="project" value="UniProtKB-SubCell"/>
</dbReference>
<feature type="compositionally biased region" description="Basic residues" evidence="7">
    <location>
        <begin position="36"/>
        <end position="45"/>
    </location>
</feature>
<dbReference type="AlphaFoldDB" id="A0A9P9H448"/>
<evidence type="ECO:0000256" key="5">
    <source>
        <dbReference type="ARBA" id="ARBA00023136"/>
    </source>
</evidence>
<keyword evidence="6" id="KW-0175">Coiled coil</keyword>
<dbReference type="GO" id="GO:0005739">
    <property type="term" value="C:mitochondrion"/>
    <property type="evidence" value="ECO:0007669"/>
    <property type="project" value="TreeGrafter"/>
</dbReference>